<gene>
    <name evidence="2" type="ORF">ASIM_LOCUS5909</name>
</gene>
<dbReference type="InterPro" id="IPR057721">
    <property type="entry name" value="BCD1_alpha/beta"/>
</dbReference>
<dbReference type="AlphaFoldDB" id="A0A0M3JES6"/>
<organism evidence="4">
    <name type="scientific">Anisakis simplex</name>
    <name type="common">Herring worm</name>
    <dbReference type="NCBI Taxonomy" id="6269"/>
    <lineage>
        <taxon>Eukaryota</taxon>
        <taxon>Metazoa</taxon>
        <taxon>Ecdysozoa</taxon>
        <taxon>Nematoda</taxon>
        <taxon>Chromadorea</taxon>
        <taxon>Rhabditida</taxon>
        <taxon>Spirurina</taxon>
        <taxon>Ascaridomorpha</taxon>
        <taxon>Ascaridoidea</taxon>
        <taxon>Anisakidae</taxon>
        <taxon>Anisakis</taxon>
        <taxon>Anisakis simplex complex</taxon>
    </lineage>
</organism>
<dbReference type="Proteomes" id="UP000267096">
    <property type="component" value="Unassembled WGS sequence"/>
</dbReference>
<reference evidence="2 3" key="2">
    <citation type="submission" date="2018-11" db="EMBL/GenBank/DDBJ databases">
        <authorList>
            <consortium name="Pathogen Informatics"/>
        </authorList>
    </citation>
    <scope>NUCLEOTIDE SEQUENCE [LARGE SCALE GENOMIC DNA]</scope>
</reference>
<evidence type="ECO:0000259" key="1">
    <source>
        <dbReference type="Pfam" id="PF25790"/>
    </source>
</evidence>
<accession>A0A0M3JES6</accession>
<sequence length="158" mass="18493">MNSMNECEERIPNDHPLTRKQHYLCSNANRRRIWLTISRDKEEGASRHEQFSDTIFWTIRLIFRREVKASEGGDEKERNTVDYIYTANNIPESIAVATLLKQFLKPKKIGPVVNRDELDADKMLPFQEAGIDNLLVYMPVPMEDKQRLLFIRNGSAFH</sequence>
<dbReference type="Pfam" id="PF25790">
    <property type="entry name" value="BCD1"/>
    <property type="match status" value="1"/>
</dbReference>
<keyword evidence="3" id="KW-1185">Reference proteome</keyword>
<evidence type="ECO:0000313" key="3">
    <source>
        <dbReference type="Proteomes" id="UP000267096"/>
    </source>
</evidence>
<evidence type="ECO:0000313" key="4">
    <source>
        <dbReference type="WBParaSite" id="ASIM_0000612301-mRNA-1"/>
    </source>
</evidence>
<feature type="domain" description="BCD1 alpha/beta" evidence="1">
    <location>
        <begin position="22"/>
        <end position="145"/>
    </location>
</feature>
<evidence type="ECO:0000313" key="2">
    <source>
        <dbReference type="EMBL" id="VDK26256.1"/>
    </source>
</evidence>
<protein>
    <submittedName>
        <fullName evidence="4">Response regulatory domain-containing protein</fullName>
    </submittedName>
</protein>
<name>A0A0M3JES6_ANISI</name>
<dbReference type="EMBL" id="UYRR01012205">
    <property type="protein sequence ID" value="VDK26256.1"/>
    <property type="molecule type" value="Genomic_DNA"/>
</dbReference>
<proteinExistence type="predicted"/>
<dbReference type="WBParaSite" id="ASIM_0000612301-mRNA-1">
    <property type="protein sequence ID" value="ASIM_0000612301-mRNA-1"/>
    <property type="gene ID" value="ASIM_0000612301"/>
</dbReference>
<dbReference type="OrthoDB" id="272357at2759"/>
<reference evidence="4" key="1">
    <citation type="submission" date="2017-02" db="UniProtKB">
        <authorList>
            <consortium name="WormBaseParasite"/>
        </authorList>
    </citation>
    <scope>IDENTIFICATION</scope>
</reference>